<evidence type="ECO:0000256" key="5">
    <source>
        <dbReference type="ARBA" id="ARBA00022630"/>
    </source>
</evidence>
<evidence type="ECO:0000256" key="12">
    <source>
        <dbReference type="RuleBase" id="RU000605"/>
    </source>
</evidence>
<dbReference type="HOGENOM" id="CLU_034547_2_0_0"/>
<evidence type="ECO:0000256" key="6">
    <source>
        <dbReference type="ARBA" id="ARBA00022643"/>
    </source>
</evidence>
<comment type="function">
    <text evidence="11">Catalyzes the anti-1,4-elimination of the C-3 phosphate and the C-6 proR hydrogen from 5-enolpyruvylshikimate-3-phosphate (EPSP) to yield chorismate, which is the branch point compound that serves as the starting substrate for the three terminal pathways of aromatic amino acid biosynthesis. This reaction introduces a second double bond into the aromatic ring system.</text>
</comment>
<dbReference type="GO" id="GO:0004107">
    <property type="term" value="F:chorismate synthase activity"/>
    <property type="evidence" value="ECO:0007669"/>
    <property type="project" value="UniProtKB-UniRule"/>
</dbReference>
<evidence type="ECO:0000256" key="8">
    <source>
        <dbReference type="ARBA" id="ARBA00022857"/>
    </source>
</evidence>
<dbReference type="Pfam" id="PF01264">
    <property type="entry name" value="Chorismate_synt"/>
    <property type="match status" value="1"/>
</dbReference>
<keyword evidence="5 11" id="KW-0285">Flavoprotein</keyword>
<name>G7VAF4_THELD</name>
<dbReference type="KEGG" id="tli:Tlie_1895"/>
<feature type="binding site" evidence="11">
    <location>
        <begin position="133"/>
        <end position="135"/>
    </location>
    <ligand>
        <name>FMN</name>
        <dbReference type="ChEBI" id="CHEBI:58210"/>
    </ligand>
</feature>
<evidence type="ECO:0000256" key="4">
    <source>
        <dbReference type="ARBA" id="ARBA00022605"/>
    </source>
</evidence>
<comment type="caution">
    <text evidence="11">Lacks conserved residue(s) required for the propagation of feature annotation.</text>
</comment>
<dbReference type="InterPro" id="IPR000453">
    <property type="entry name" value="Chorismate_synth"/>
</dbReference>
<comment type="pathway">
    <text evidence="1 11 12">Metabolic intermediate biosynthesis; chorismate biosynthesis; chorismate from D-erythrose 4-phosphate and phosphoenolpyruvate: step 7/7.</text>
</comment>
<dbReference type="GO" id="GO:0008652">
    <property type="term" value="P:amino acid biosynthetic process"/>
    <property type="evidence" value="ECO:0007669"/>
    <property type="project" value="UniProtKB-KW"/>
</dbReference>
<protein>
    <recommendedName>
        <fullName evidence="3 11">Chorismate synthase</fullName>
        <shortName evidence="11">CS</shortName>
        <ecNumber evidence="3 11">4.2.3.5</ecNumber>
    </recommendedName>
    <alternativeName>
        <fullName evidence="11">5-enolpyruvylshikimate-3-phosphate phospholyase</fullName>
    </alternativeName>
</protein>
<evidence type="ECO:0000256" key="2">
    <source>
        <dbReference type="ARBA" id="ARBA00008014"/>
    </source>
</evidence>
<dbReference type="UniPathway" id="UPA00053">
    <property type="reaction ID" value="UER00090"/>
</dbReference>
<accession>G7VAF4</accession>
<comment type="cofactor">
    <cofactor evidence="11 12">
        <name>FMNH2</name>
        <dbReference type="ChEBI" id="CHEBI:57618"/>
    </cofactor>
    <text evidence="11 12">Reduced FMN (FMNH(2)).</text>
</comment>
<dbReference type="Gene3D" id="3.60.150.10">
    <property type="entry name" value="Chorismate synthase AroC"/>
    <property type="match status" value="1"/>
</dbReference>
<dbReference type="PROSITE" id="PS00789">
    <property type="entry name" value="CHORISMATE_SYNTHASE_3"/>
    <property type="match status" value="1"/>
</dbReference>
<dbReference type="InterPro" id="IPR020541">
    <property type="entry name" value="Chorismate_synthase_CS"/>
</dbReference>
<feature type="binding site" evidence="11">
    <location>
        <position position="42"/>
    </location>
    <ligand>
        <name>NADP(+)</name>
        <dbReference type="ChEBI" id="CHEBI:58349"/>
    </ligand>
</feature>
<keyword evidence="6 11" id="KW-0288">FMN</keyword>
<dbReference type="PROSITE" id="PS00787">
    <property type="entry name" value="CHORISMATE_SYNTHASE_1"/>
    <property type="match status" value="1"/>
</dbReference>
<dbReference type="PANTHER" id="PTHR21085:SF0">
    <property type="entry name" value="CHORISMATE SYNTHASE"/>
    <property type="match status" value="1"/>
</dbReference>
<keyword evidence="9 11" id="KW-0057">Aromatic amino acid biosynthesis</keyword>
<comment type="subunit">
    <text evidence="11">Homotetramer.</text>
</comment>
<keyword evidence="4 11" id="KW-0028">Amino-acid biosynthesis</keyword>
<dbReference type="AlphaFoldDB" id="G7VAF4"/>
<evidence type="ECO:0000313" key="14">
    <source>
        <dbReference type="Proteomes" id="UP000005868"/>
    </source>
</evidence>
<dbReference type="InterPro" id="IPR035904">
    <property type="entry name" value="Chorismate_synth_AroC_sf"/>
</dbReference>
<dbReference type="CDD" id="cd07304">
    <property type="entry name" value="Chorismate_synthase"/>
    <property type="match status" value="1"/>
</dbReference>
<keyword evidence="10 11" id="KW-0456">Lyase</keyword>
<dbReference type="FunFam" id="3.60.150.10:FF:000002">
    <property type="entry name" value="Chorismate synthase"/>
    <property type="match status" value="1"/>
</dbReference>
<geneLocation type="plasmid" evidence="13 14">
    <name>pTLIE01</name>
</geneLocation>
<dbReference type="PROSITE" id="PS00788">
    <property type="entry name" value="CHORISMATE_SYNTHASE_2"/>
    <property type="match status" value="1"/>
</dbReference>
<dbReference type="PIRSF" id="PIRSF001456">
    <property type="entry name" value="Chorismate_synth"/>
    <property type="match status" value="1"/>
</dbReference>
<sequence length="393" mass="42940">MGILRFLTSGESHGRGLITVVEGLPAGLSVPIERLEKELERRRRGYGRGARMKIEKDHLTIWGGIWNGKTTGAPCGLTIENSEWEEWRSSMDPQSCDPKAVKEKSVYCPRPGHADLPGGLKYGHENMRPVLERASARATAAWTVAGTLARLLIESLGIEVRSAVTSVGGVTVKVPSEEEEWHVASNSPLGCVFQTDEERLKERIREAMSEGDSLGGAFVVSVKGLPPGVGSYVEWDRRLDGRIAQAMMAIPGIKGVEVGEGGRLADLPGSQVHDGIFMDEKGRIKRETNRAGGIEGGMTNGEEVLVRAFMKPIPTLTRPLPSIRLDLMEASFAHRERSDVCAVPAARIVAEAMLSWVIAEAIMEQFGGDILEEVQERFSSYVSRVGRRDDEKA</sequence>
<dbReference type="NCBIfam" id="TIGR00033">
    <property type="entry name" value="aroC"/>
    <property type="match status" value="1"/>
</dbReference>
<dbReference type="GO" id="GO:0009423">
    <property type="term" value="P:chorismate biosynthetic process"/>
    <property type="evidence" value="ECO:0007669"/>
    <property type="project" value="UniProtKB-UniRule"/>
</dbReference>
<comment type="catalytic activity">
    <reaction evidence="11 12">
        <text>5-O-(1-carboxyvinyl)-3-phosphoshikimate = chorismate + phosphate</text>
        <dbReference type="Rhea" id="RHEA:21020"/>
        <dbReference type="ChEBI" id="CHEBI:29748"/>
        <dbReference type="ChEBI" id="CHEBI:43474"/>
        <dbReference type="ChEBI" id="CHEBI:57701"/>
        <dbReference type="EC" id="4.2.3.5"/>
    </reaction>
</comment>
<evidence type="ECO:0000313" key="13">
    <source>
        <dbReference type="EMBL" id="AER67604.1"/>
    </source>
</evidence>
<dbReference type="OrthoDB" id="9771806at2"/>
<dbReference type="GO" id="GO:0010181">
    <property type="term" value="F:FMN binding"/>
    <property type="evidence" value="ECO:0007669"/>
    <property type="project" value="TreeGrafter"/>
</dbReference>
<dbReference type="HAMAP" id="MF_00300">
    <property type="entry name" value="Chorismate_synth"/>
    <property type="match status" value="1"/>
</dbReference>
<proteinExistence type="inferred from homology"/>
<keyword evidence="7 11" id="KW-0274">FAD</keyword>
<evidence type="ECO:0000256" key="1">
    <source>
        <dbReference type="ARBA" id="ARBA00005044"/>
    </source>
</evidence>
<evidence type="ECO:0000256" key="10">
    <source>
        <dbReference type="ARBA" id="ARBA00023239"/>
    </source>
</evidence>
<reference evidence="13 14" key="1">
    <citation type="submission" date="2011-10" db="EMBL/GenBank/DDBJ databases">
        <title>The complete genome of plasmid of Thermovirga lienii DSM 17291.</title>
        <authorList>
            <consortium name="US DOE Joint Genome Institute (JGI-PGF)"/>
            <person name="Lucas S."/>
            <person name="Copeland A."/>
            <person name="Lapidus A."/>
            <person name="Glavina del Rio T."/>
            <person name="Dalin E."/>
            <person name="Tice H."/>
            <person name="Bruce D."/>
            <person name="Goodwin L."/>
            <person name="Pitluck S."/>
            <person name="Peters L."/>
            <person name="Mikhailova N."/>
            <person name="Saunders E."/>
            <person name="Kyrpides N."/>
            <person name="Mavromatis K."/>
            <person name="Ivanova N."/>
            <person name="Last F.I."/>
            <person name="Brettin T."/>
            <person name="Detter J.C."/>
            <person name="Han C."/>
            <person name="Larimer F."/>
            <person name="Land M."/>
            <person name="Hauser L."/>
            <person name="Markowitz V."/>
            <person name="Cheng J.-F."/>
            <person name="Hugenholtz P."/>
            <person name="Woyke T."/>
            <person name="Wu D."/>
            <person name="Spring S."/>
            <person name="Schroeder M."/>
            <person name="Brambilla E.-M."/>
            <person name="Klenk H.-P."/>
            <person name="Eisen J.A."/>
        </authorList>
    </citation>
    <scope>NUCLEOTIDE SEQUENCE [LARGE SCALE GENOMIC DNA]</scope>
    <source>
        <strain evidence="14">ATCC BAA-1197 / DSM 17291 / Cas60314</strain>
        <plasmid evidence="14">Plasmid pTLIE01</plasmid>
    </source>
</reference>
<keyword evidence="14" id="KW-1185">Reference proteome</keyword>
<organism evidence="13 14">
    <name type="scientific">Thermovirga lienii (strain ATCC BAA-1197 / DSM 17291 / Cas60314)</name>
    <dbReference type="NCBI Taxonomy" id="580340"/>
    <lineage>
        <taxon>Bacteria</taxon>
        <taxon>Thermotogati</taxon>
        <taxon>Synergistota</taxon>
        <taxon>Synergistia</taxon>
        <taxon>Synergistales</taxon>
        <taxon>Thermovirgaceae</taxon>
        <taxon>Thermovirga</taxon>
    </lineage>
</organism>
<evidence type="ECO:0000256" key="11">
    <source>
        <dbReference type="HAMAP-Rule" id="MF_00300"/>
    </source>
</evidence>
<dbReference type="GO" id="GO:0009073">
    <property type="term" value="P:aromatic amino acid family biosynthetic process"/>
    <property type="evidence" value="ECO:0007669"/>
    <property type="project" value="UniProtKB-KW"/>
</dbReference>
<gene>
    <name evidence="11" type="primary">aroC</name>
    <name evidence="13" type="ordered locus">Tlie_1895</name>
</gene>
<evidence type="ECO:0000256" key="3">
    <source>
        <dbReference type="ARBA" id="ARBA00013036"/>
    </source>
</evidence>
<feature type="binding site" evidence="11">
    <location>
        <begin position="311"/>
        <end position="315"/>
    </location>
    <ligand>
        <name>FMN</name>
        <dbReference type="ChEBI" id="CHEBI:58210"/>
    </ligand>
</feature>
<evidence type="ECO:0000256" key="7">
    <source>
        <dbReference type="ARBA" id="ARBA00022827"/>
    </source>
</evidence>
<dbReference type="GO" id="GO:0005829">
    <property type="term" value="C:cytosol"/>
    <property type="evidence" value="ECO:0007669"/>
    <property type="project" value="TreeGrafter"/>
</dbReference>
<keyword evidence="8 11" id="KW-0521">NADP</keyword>
<feature type="binding site" evidence="11">
    <location>
        <position position="337"/>
    </location>
    <ligand>
        <name>FMN</name>
        <dbReference type="ChEBI" id="CHEBI:58210"/>
    </ligand>
</feature>
<dbReference type="eggNOG" id="COG0082">
    <property type="taxonomic scope" value="Bacteria"/>
</dbReference>
<keyword evidence="13" id="KW-0614">Plasmid</keyword>
<dbReference type="NCBIfam" id="NF003793">
    <property type="entry name" value="PRK05382.1"/>
    <property type="match status" value="1"/>
</dbReference>
<dbReference type="PANTHER" id="PTHR21085">
    <property type="entry name" value="CHORISMATE SYNTHASE"/>
    <property type="match status" value="1"/>
</dbReference>
<dbReference type="Proteomes" id="UP000005868">
    <property type="component" value="Plasmid pTLIE01"/>
</dbReference>
<dbReference type="EMBL" id="CP003097">
    <property type="protein sequence ID" value="AER67604.1"/>
    <property type="molecule type" value="Genomic_DNA"/>
</dbReference>
<dbReference type="EC" id="4.2.3.5" evidence="3 11"/>
<feature type="binding site" evidence="11">
    <location>
        <position position="48"/>
    </location>
    <ligand>
        <name>NADP(+)</name>
        <dbReference type="ChEBI" id="CHEBI:58349"/>
    </ligand>
</feature>
<evidence type="ECO:0000256" key="9">
    <source>
        <dbReference type="ARBA" id="ARBA00023141"/>
    </source>
</evidence>
<dbReference type="SUPFAM" id="SSF103263">
    <property type="entry name" value="Chorismate synthase, AroC"/>
    <property type="match status" value="1"/>
</dbReference>
<feature type="binding site" evidence="11">
    <location>
        <position position="296"/>
    </location>
    <ligand>
        <name>FMN</name>
        <dbReference type="ChEBI" id="CHEBI:58210"/>
    </ligand>
</feature>
<comment type="similarity">
    <text evidence="2 11 12">Belongs to the chorismate synthase family.</text>
</comment>